<evidence type="ECO:0000313" key="8">
    <source>
        <dbReference type="EMBL" id="KAL3733532.1"/>
    </source>
</evidence>
<feature type="region of interest" description="Disordered" evidence="6">
    <location>
        <begin position="1"/>
        <end position="20"/>
    </location>
</feature>
<evidence type="ECO:0000259" key="7">
    <source>
        <dbReference type="PROSITE" id="PS50011"/>
    </source>
</evidence>
<evidence type="ECO:0000256" key="1">
    <source>
        <dbReference type="ARBA" id="ARBA00006529"/>
    </source>
</evidence>
<accession>A0ABD3K2P3</accession>
<dbReference type="InterPro" id="IPR000719">
    <property type="entry name" value="Prot_kinase_dom"/>
</dbReference>
<dbReference type="InterPro" id="IPR011009">
    <property type="entry name" value="Kinase-like_dom_sf"/>
</dbReference>
<protein>
    <recommendedName>
        <fullName evidence="7">Protein kinase domain-containing protein</fullName>
    </recommendedName>
</protein>
<reference evidence="8 9" key="1">
    <citation type="submission" date="2024-11" db="EMBL/GenBank/DDBJ databases">
        <title>Chromosome-level genome assembly of Eucalyptus globulus Labill. provides insights into its genome evolution.</title>
        <authorList>
            <person name="Li X."/>
        </authorList>
    </citation>
    <scope>NUCLEOTIDE SEQUENCE [LARGE SCALE GENOMIC DNA]</scope>
    <source>
        <strain evidence="8">CL2024</strain>
        <tissue evidence="8">Fresh tender leaves</tissue>
    </source>
</reference>
<evidence type="ECO:0000313" key="9">
    <source>
        <dbReference type="Proteomes" id="UP001634007"/>
    </source>
</evidence>
<proteinExistence type="inferred from homology"/>
<comment type="caution">
    <text evidence="8">The sequence shown here is derived from an EMBL/GenBank/DDBJ whole genome shotgun (WGS) entry which is preliminary data.</text>
</comment>
<evidence type="ECO:0000256" key="2">
    <source>
        <dbReference type="ARBA" id="ARBA00022679"/>
    </source>
</evidence>
<keyword evidence="2" id="KW-0808">Transferase</keyword>
<keyword evidence="4" id="KW-0418">Kinase</keyword>
<dbReference type="PANTHER" id="PTHR48016:SF5">
    <property type="entry name" value="MITOGEN-ACTIVATED PROTEIN KINASE KINASE KINASE 5"/>
    <property type="match status" value="1"/>
</dbReference>
<evidence type="ECO:0000256" key="4">
    <source>
        <dbReference type="ARBA" id="ARBA00022777"/>
    </source>
</evidence>
<organism evidence="8 9">
    <name type="scientific">Eucalyptus globulus</name>
    <name type="common">Tasmanian blue gum</name>
    <dbReference type="NCBI Taxonomy" id="34317"/>
    <lineage>
        <taxon>Eukaryota</taxon>
        <taxon>Viridiplantae</taxon>
        <taxon>Streptophyta</taxon>
        <taxon>Embryophyta</taxon>
        <taxon>Tracheophyta</taxon>
        <taxon>Spermatophyta</taxon>
        <taxon>Magnoliopsida</taxon>
        <taxon>eudicotyledons</taxon>
        <taxon>Gunneridae</taxon>
        <taxon>Pentapetalae</taxon>
        <taxon>rosids</taxon>
        <taxon>malvids</taxon>
        <taxon>Myrtales</taxon>
        <taxon>Myrtaceae</taxon>
        <taxon>Myrtoideae</taxon>
        <taxon>Eucalypteae</taxon>
        <taxon>Eucalyptus</taxon>
    </lineage>
</organism>
<feature type="domain" description="Protein kinase" evidence="7">
    <location>
        <begin position="1"/>
        <end position="56"/>
    </location>
</feature>
<sequence>MITGKPPWSEYERVTRSSPPMPETLFAKGKDFLRCCFRRQPAKRPSAAMLLEHAFLQI</sequence>
<dbReference type="PROSITE" id="PS50011">
    <property type="entry name" value="PROTEIN_KINASE_DOM"/>
    <property type="match status" value="1"/>
</dbReference>
<gene>
    <name evidence="8" type="ORF">ACJRO7_022969</name>
</gene>
<dbReference type="Gene3D" id="1.10.510.10">
    <property type="entry name" value="Transferase(Phosphotransferase) domain 1"/>
    <property type="match status" value="1"/>
</dbReference>
<keyword evidence="3" id="KW-0547">Nucleotide-binding</keyword>
<evidence type="ECO:0000256" key="5">
    <source>
        <dbReference type="ARBA" id="ARBA00022840"/>
    </source>
</evidence>
<dbReference type="GO" id="GO:0005524">
    <property type="term" value="F:ATP binding"/>
    <property type="evidence" value="ECO:0007669"/>
    <property type="project" value="UniProtKB-KW"/>
</dbReference>
<keyword evidence="9" id="KW-1185">Reference proteome</keyword>
<dbReference type="GO" id="GO:0016301">
    <property type="term" value="F:kinase activity"/>
    <property type="evidence" value="ECO:0007669"/>
    <property type="project" value="UniProtKB-KW"/>
</dbReference>
<keyword evidence="5" id="KW-0067">ATP-binding</keyword>
<dbReference type="Proteomes" id="UP001634007">
    <property type="component" value="Unassembled WGS sequence"/>
</dbReference>
<dbReference type="SUPFAM" id="SSF56112">
    <property type="entry name" value="Protein kinase-like (PK-like)"/>
    <property type="match status" value="1"/>
</dbReference>
<evidence type="ECO:0000256" key="6">
    <source>
        <dbReference type="SAM" id="MobiDB-lite"/>
    </source>
</evidence>
<dbReference type="AlphaFoldDB" id="A0ABD3K2P3"/>
<dbReference type="PANTHER" id="PTHR48016">
    <property type="entry name" value="MAP KINASE KINASE KINASE SSK2-RELATED-RELATED"/>
    <property type="match status" value="1"/>
</dbReference>
<name>A0ABD3K2P3_EUCGL</name>
<comment type="similarity">
    <text evidence="1">Belongs to the protein kinase superfamily. STE Ser/Thr protein kinase family. MAP kinase kinase kinase subfamily.</text>
</comment>
<dbReference type="InterPro" id="IPR050538">
    <property type="entry name" value="MAP_kinase_kinase_kinase"/>
</dbReference>
<evidence type="ECO:0000256" key="3">
    <source>
        <dbReference type="ARBA" id="ARBA00022741"/>
    </source>
</evidence>
<dbReference type="EMBL" id="JBJKBG010000006">
    <property type="protein sequence ID" value="KAL3733532.1"/>
    <property type="molecule type" value="Genomic_DNA"/>
</dbReference>